<gene>
    <name evidence="2" type="ORF">QYM36_004045</name>
</gene>
<name>A0AA88I2R3_ARTSF</name>
<sequence>MDFINKSFKPEKKMQWGIQLKAPSHVIWVSDLQNSKANQPKSYVMNYNKSYHKKREAIIYQYREKTGAQKRKLAALKKEKEAENQSSLSRWIKKQKPSPCEPVQRVTVPQIEYAGNETPRGTATSVEGLLEPQFRLNTPQDKDYRWSSDPTDISLSSLDLPSQPKLVQ</sequence>
<evidence type="ECO:0000313" key="3">
    <source>
        <dbReference type="Proteomes" id="UP001187531"/>
    </source>
</evidence>
<protein>
    <submittedName>
        <fullName evidence="2">Uncharacterized protein</fullName>
    </submittedName>
</protein>
<reference evidence="2" key="1">
    <citation type="submission" date="2023-07" db="EMBL/GenBank/DDBJ databases">
        <title>Chromosome-level genome assembly of Artemia franciscana.</title>
        <authorList>
            <person name="Jo E."/>
        </authorList>
    </citation>
    <scope>NUCLEOTIDE SEQUENCE</scope>
    <source>
        <tissue evidence="2">Whole body</tissue>
    </source>
</reference>
<keyword evidence="3" id="KW-1185">Reference proteome</keyword>
<dbReference type="AlphaFoldDB" id="A0AA88I2R3"/>
<organism evidence="2 3">
    <name type="scientific">Artemia franciscana</name>
    <name type="common">Brine shrimp</name>
    <name type="synonym">Artemia sanfranciscana</name>
    <dbReference type="NCBI Taxonomy" id="6661"/>
    <lineage>
        <taxon>Eukaryota</taxon>
        <taxon>Metazoa</taxon>
        <taxon>Ecdysozoa</taxon>
        <taxon>Arthropoda</taxon>
        <taxon>Crustacea</taxon>
        <taxon>Branchiopoda</taxon>
        <taxon>Anostraca</taxon>
        <taxon>Artemiidae</taxon>
        <taxon>Artemia</taxon>
    </lineage>
</organism>
<feature type="region of interest" description="Disordered" evidence="1">
    <location>
        <begin position="77"/>
        <end position="168"/>
    </location>
</feature>
<feature type="compositionally biased region" description="Polar residues" evidence="1">
    <location>
        <begin position="148"/>
        <end position="160"/>
    </location>
</feature>
<proteinExistence type="predicted"/>
<comment type="caution">
    <text evidence="2">The sequence shown here is derived from an EMBL/GenBank/DDBJ whole genome shotgun (WGS) entry which is preliminary data.</text>
</comment>
<evidence type="ECO:0000256" key="1">
    <source>
        <dbReference type="SAM" id="MobiDB-lite"/>
    </source>
</evidence>
<evidence type="ECO:0000313" key="2">
    <source>
        <dbReference type="EMBL" id="KAK2720003.1"/>
    </source>
</evidence>
<dbReference type="Proteomes" id="UP001187531">
    <property type="component" value="Unassembled WGS sequence"/>
</dbReference>
<dbReference type="EMBL" id="JAVRJZ010000007">
    <property type="protein sequence ID" value="KAK2720003.1"/>
    <property type="molecule type" value="Genomic_DNA"/>
</dbReference>
<accession>A0AA88I2R3</accession>